<dbReference type="InterPro" id="IPR052556">
    <property type="entry name" value="PolySynth_Transporter"/>
</dbReference>
<feature type="transmembrane region" description="Helical" evidence="1">
    <location>
        <begin position="263"/>
        <end position="282"/>
    </location>
</feature>
<dbReference type="Proteomes" id="UP001597544">
    <property type="component" value="Unassembled WGS sequence"/>
</dbReference>
<dbReference type="Pfam" id="PF13440">
    <property type="entry name" value="Polysacc_synt_3"/>
    <property type="match status" value="1"/>
</dbReference>
<feature type="transmembrane region" description="Helical" evidence="1">
    <location>
        <begin position="342"/>
        <end position="362"/>
    </location>
</feature>
<organism evidence="2 3">
    <name type="scientific">Pontibacter locisalis</name>
    <dbReference type="NCBI Taxonomy" id="1719035"/>
    <lineage>
        <taxon>Bacteria</taxon>
        <taxon>Pseudomonadati</taxon>
        <taxon>Bacteroidota</taxon>
        <taxon>Cytophagia</taxon>
        <taxon>Cytophagales</taxon>
        <taxon>Hymenobacteraceae</taxon>
        <taxon>Pontibacter</taxon>
    </lineage>
</organism>
<accession>A0ABW5II48</accession>
<dbReference type="EMBL" id="JBHULU010000002">
    <property type="protein sequence ID" value="MFD2512665.1"/>
    <property type="molecule type" value="Genomic_DNA"/>
</dbReference>
<dbReference type="PANTHER" id="PTHR43424:SF1">
    <property type="entry name" value="LOCUS PUTATIVE PROTEIN 1-RELATED"/>
    <property type="match status" value="1"/>
</dbReference>
<feature type="transmembrane region" description="Helical" evidence="1">
    <location>
        <begin position="88"/>
        <end position="110"/>
    </location>
</feature>
<keyword evidence="1" id="KW-0472">Membrane</keyword>
<reference evidence="3" key="1">
    <citation type="journal article" date="2019" name="Int. J. Syst. Evol. Microbiol.">
        <title>The Global Catalogue of Microorganisms (GCM) 10K type strain sequencing project: providing services to taxonomists for standard genome sequencing and annotation.</title>
        <authorList>
            <consortium name="The Broad Institute Genomics Platform"/>
            <consortium name="The Broad Institute Genome Sequencing Center for Infectious Disease"/>
            <person name="Wu L."/>
            <person name="Ma J."/>
        </authorList>
    </citation>
    <scope>NUCLEOTIDE SEQUENCE [LARGE SCALE GENOMIC DNA]</scope>
    <source>
        <strain evidence="3">KCTC 42498</strain>
    </source>
</reference>
<feature type="transmembrane region" description="Helical" evidence="1">
    <location>
        <begin position="20"/>
        <end position="43"/>
    </location>
</feature>
<feature type="transmembrane region" description="Helical" evidence="1">
    <location>
        <begin position="397"/>
        <end position="415"/>
    </location>
</feature>
<feature type="transmembrane region" description="Helical" evidence="1">
    <location>
        <begin position="122"/>
        <end position="145"/>
    </location>
</feature>
<gene>
    <name evidence="2" type="ORF">ACFSRY_02190</name>
</gene>
<evidence type="ECO:0000313" key="3">
    <source>
        <dbReference type="Proteomes" id="UP001597544"/>
    </source>
</evidence>
<evidence type="ECO:0000313" key="2">
    <source>
        <dbReference type="EMBL" id="MFD2512665.1"/>
    </source>
</evidence>
<keyword evidence="1" id="KW-0812">Transmembrane</keyword>
<proteinExistence type="predicted"/>
<evidence type="ECO:0000256" key="1">
    <source>
        <dbReference type="SAM" id="Phobius"/>
    </source>
</evidence>
<name>A0ABW5II48_9BACT</name>
<feature type="transmembrane region" description="Helical" evidence="1">
    <location>
        <begin position="223"/>
        <end position="243"/>
    </location>
</feature>
<feature type="transmembrane region" description="Helical" evidence="1">
    <location>
        <begin position="181"/>
        <end position="202"/>
    </location>
</feature>
<sequence>MTTFILKFLNSGSGKIINNIIWLFLDKGIKMVLGLVIGVWIARYLGPEQFGKLNYGQAFIAIFSAFVNLGLDTTLVKEFVTKDHPDNHLLGTGFIMRFLGALAAVILALSTSYLLDYNQDQTSFFVIAILSFSFIFQSIDVIDLYLQAHLKSRISVILKNSAYVLTSLFKIYLLINNYSVFFFALATIIDLCLASIFLLVYTNNRFVTDIKEWTWETAIAKSLLRASWPLIISALTVILYMRIDQIMIKNLLGSSEVGKYSAAVRITELFFIIPMVITNSVFPSLVRSKNDNYLYKQKLIKLYGILIYISLLLSMSIVVFSSPIISLLYGQQYEGAASVLNIHVWSSLFVFIGVASSQQLVIEGKSTVSLYRTMIGLITNIILNTILIPLFGIQGAAFATLVSYATSSFISNFLFHSTKGITKLYLKGIFVIRREN</sequence>
<feature type="transmembrane region" description="Helical" evidence="1">
    <location>
        <begin position="374"/>
        <end position="391"/>
    </location>
</feature>
<comment type="caution">
    <text evidence="2">The sequence shown here is derived from an EMBL/GenBank/DDBJ whole genome shotgun (WGS) entry which is preliminary data.</text>
</comment>
<dbReference type="PANTHER" id="PTHR43424">
    <property type="entry name" value="LOCUS PUTATIVE PROTEIN 1-RELATED"/>
    <property type="match status" value="1"/>
</dbReference>
<keyword evidence="3" id="KW-1185">Reference proteome</keyword>
<keyword evidence="1" id="KW-1133">Transmembrane helix</keyword>
<dbReference type="CDD" id="cd13128">
    <property type="entry name" value="MATE_Wzx_like"/>
    <property type="match status" value="1"/>
</dbReference>
<feature type="transmembrane region" description="Helical" evidence="1">
    <location>
        <begin position="55"/>
        <end position="76"/>
    </location>
</feature>
<feature type="transmembrane region" description="Helical" evidence="1">
    <location>
        <begin position="302"/>
        <end position="330"/>
    </location>
</feature>
<dbReference type="RefSeq" id="WP_377502993.1">
    <property type="nucleotide sequence ID" value="NZ_JBHULU010000002.1"/>
</dbReference>
<feature type="transmembrane region" description="Helical" evidence="1">
    <location>
        <begin position="157"/>
        <end position="175"/>
    </location>
</feature>
<protein>
    <submittedName>
        <fullName evidence="2">Flippase</fullName>
    </submittedName>
</protein>